<dbReference type="InterPro" id="IPR000477">
    <property type="entry name" value="RT_dom"/>
</dbReference>
<dbReference type="InterPro" id="IPR043128">
    <property type="entry name" value="Rev_trsase/Diguanyl_cyclase"/>
</dbReference>
<evidence type="ECO:0000259" key="1">
    <source>
        <dbReference type="PROSITE" id="PS50878"/>
    </source>
</evidence>
<dbReference type="GO" id="GO:0071897">
    <property type="term" value="P:DNA biosynthetic process"/>
    <property type="evidence" value="ECO:0007669"/>
    <property type="project" value="UniProtKB-ARBA"/>
</dbReference>
<dbReference type="AlphaFoldDB" id="A0A4C1UPB4"/>
<dbReference type="Pfam" id="PF00078">
    <property type="entry name" value="RVT_1"/>
    <property type="match status" value="1"/>
</dbReference>
<accession>A0A4C1UPB4</accession>
<dbReference type="PROSITE" id="PS50878">
    <property type="entry name" value="RT_POL"/>
    <property type="match status" value="1"/>
</dbReference>
<feature type="domain" description="Reverse transcriptase" evidence="1">
    <location>
        <begin position="1"/>
        <end position="229"/>
    </location>
</feature>
<dbReference type="EMBL" id="BGZK01000205">
    <property type="protein sequence ID" value="GBP28313.1"/>
    <property type="molecule type" value="Genomic_DNA"/>
</dbReference>
<dbReference type="STRING" id="151549.A0A4C1UPB4"/>
<proteinExistence type="predicted"/>
<reference evidence="2 3" key="1">
    <citation type="journal article" date="2019" name="Commun. Biol.">
        <title>The bagworm genome reveals a unique fibroin gene that provides high tensile strength.</title>
        <authorList>
            <person name="Kono N."/>
            <person name="Nakamura H."/>
            <person name="Ohtoshi R."/>
            <person name="Tomita M."/>
            <person name="Numata K."/>
            <person name="Arakawa K."/>
        </authorList>
    </citation>
    <scope>NUCLEOTIDE SEQUENCE [LARGE SCALE GENOMIC DNA]</scope>
</reference>
<sequence length="271" mass="31646">MTNIYKIFSKIILDRISTTLDENQPIEQADFRKKFATIDHIHTVKQIVEKYNEYNKPLYMAFIDYTKAFDSISHEEIWDSLKNQGIPTVYIKIIKSIYAKSKARIKLESLGETLKIERGVRQGDPLSPKLFSAVLENVFRKLHWNHYGLDIDGRKLNHLRFADDIILFEENPSKLQIMIEELNNESNKVGLSININKTKLLTNSENQEISINNLPLEYVTEYTYLGQIISHKGQTTKEIKKRIANGWKRYWSLKEVMKSTEFSTAIKEKSV</sequence>
<name>A0A4C1UPB4_EUMVA</name>
<gene>
    <name evidence="2" type="ORF">EVAR_11773_1</name>
</gene>
<dbReference type="OrthoDB" id="410104at2759"/>
<evidence type="ECO:0000313" key="3">
    <source>
        <dbReference type="Proteomes" id="UP000299102"/>
    </source>
</evidence>
<protein>
    <submittedName>
        <fullName evidence="2">Retrovirus-related Pol polyprotein from type-1 retrotransposable element R2</fullName>
    </submittedName>
</protein>
<comment type="caution">
    <text evidence="2">The sequence shown here is derived from an EMBL/GenBank/DDBJ whole genome shotgun (WGS) entry which is preliminary data.</text>
</comment>
<evidence type="ECO:0000313" key="2">
    <source>
        <dbReference type="EMBL" id="GBP28313.1"/>
    </source>
</evidence>
<dbReference type="Proteomes" id="UP000299102">
    <property type="component" value="Unassembled WGS sequence"/>
</dbReference>
<dbReference type="PANTHER" id="PTHR47027:SF29">
    <property type="entry name" value="C2H2-TYPE DOMAIN-CONTAINING PROTEIN"/>
    <property type="match status" value="1"/>
</dbReference>
<keyword evidence="3" id="KW-1185">Reference proteome</keyword>
<dbReference type="Gene3D" id="3.30.70.270">
    <property type="match status" value="1"/>
</dbReference>
<dbReference type="PANTHER" id="PTHR47027">
    <property type="entry name" value="REVERSE TRANSCRIPTASE DOMAIN-CONTAINING PROTEIN"/>
    <property type="match status" value="1"/>
</dbReference>
<dbReference type="InterPro" id="IPR043502">
    <property type="entry name" value="DNA/RNA_pol_sf"/>
</dbReference>
<dbReference type="CDD" id="cd01650">
    <property type="entry name" value="RT_nLTR_like"/>
    <property type="match status" value="1"/>
</dbReference>
<dbReference type="SUPFAM" id="SSF56672">
    <property type="entry name" value="DNA/RNA polymerases"/>
    <property type="match status" value="1"/>
</dbReference>
<organism evidence="2 3">
    <name type="scientific">Eumeta variegata</name>
    <name type="common">Bagworm moth</name>
    <name type="synonym">Eumeta japonica</name>
    <dbReference type="NCBI Taxonomy" id="151549"/>
    <lineage>
        <taxon>Eukaryota</taxon>
        <taxon>Metazoa</taxon>
        <taxon>Ecdysozoa</taxon>
        <taxon>Arthropoda</taxon>
        <taxon>Hexapoda</taxon>
        <taxon>Insecta</taxon>
        <taxon>Pterygota</taxon>
        <taxon>Neoptera</taxon>
        <taxon>Endopterygota</taxon>
        <taxon>Lepidoptera</taxon>
        <taxon>Glossata</taxon>
        <taxon>Ditrysia</taxon>
        <taxon>Tineoidea</taxon>
        <taxon>Psychidae</taxon>
        <taxon>Oiketicinae</taxon>
        <taxon>Eumeta</taxon>
    </lineage>
</organism>